<evidence type="ECO:0000256" key="4">
    <source>
        <dbReference type="SAM" id="MobiDB-lite"/>
    </source>
</evidence>
<feature type="repeat" description="ANK" evidence="3">
    <location>
        <begin position="56"/>
        <end position="88"/>
    </location>
</feature>
<proteinExistence type="predicted"/>
<name>A0A9W2ZI05_BIOGL</name>
<dbReference type="RefSeq" id="XP_055874581.1">
    <property type="nucleotide sequence ID" value="XM_056018606.1"/>
</dbReference>
<keyword evidence="5" id="KW-1185">Reference proteome</keyword>
<evidence type="ECO:0000256" key="1">
    <source>
        <dbReference type="ARBA" id="ARBA00022737"/>
    </source>
</evidence>
<dbReference type="SMART" id="SM00248">
    <property type="entry name" value="ANK"/>
    <property type="match status" value="16"/>
</dbReference>
<dbReference type="PANTHER" id="PTHR24166:SF48">
    <property type="entry name" value="PROTEIN VAPYRIN"/>
    <property type="match status" value="1"/>
</dbReference>
<gene>
    <name evidence="6" type="primary">LOC106051010</name>
</gene>
<organism evidence="5 6">
    <name type="scientific">Biomphalaria glabrata</name>
    <name type="common">Bloodfluke planorb</name>
    <name type="synonym">Freshwater snail</name>
    <dbReference type="NCBI Taxonomy" id="6526"/>
    <lineage>
        <taxon>Eukaryota</taxon>
        <taxon>Metazoa</taxon>
        <taxon>Spiralia</taxon>
        <taxon>Lophotrochozoa</taxon>
        <taxon>Mollusca</taxon>
        <taxon>Gastropoda</taxon>
        <taxon>Heterobranchia</taxon>
        <taxon>Euthyneura</taxon>
        <taxon>Panpulmonata</taxon>
        <taxon>Hygrophila</taxon>
        <taxon>Lymnaeoidea</taxon>
        <taxon>Planorbidae</taxon>
        <taxon>Biomphalaria</taxon>
    </lineage>
</organism>
<reference evidence="6" key="1">
    <citation type="submission" date="2025-08" db="UniProtKB">
        <authorList>
            <consortium name="RefSeq"/>
        </authorList>
    </citation>
    <scope>IDENTIFICATION</scope>
</reference>
<feature type="repeat" description="ANK" evidence="3">
    <location>
        <begin position="498"/>
        <end position="530"/>
    </location>
</feature>
<keyword evidence="1" id="KW-0677">Repeat</keyword>
<feature type="repeat" description="ANK" evidence="3">
    <location>
        <begin position="531"/>
        <end position="565"/>
    </location>
</feature>
<protein>
    <submittedName>
        <fullName evidence="6">Ankyrin-3-like</fullName>
    </submittedName>
</protein>
<feature type="compositionally biased region" description="Polar residues" evidence="4">
    <location>
        <begin position="818"/>
        <end position="828"/>
    </location>
</feature>
<evidence type="ECO:0000313" key="6">
    <source>
        <dbReference type="RefSeq" id="XP_055874581.1"/>
    </source>
</evidence>
<feature type="repeat" description="ANK" evidence="3">
    <location>
        <begin position="224"/>
        <end position="256"/>
    </location>
</feature>
<dbReference type="GeneID" id="106051010"/>
<evidence type="ECO:0000256" key="2">
    <source>
        <dbReference type="ARBA" id="ARBA00023043"/>
    </source>
</evidence>
<dbReference type="SUPFAM" id="SSF48403">
    <property type="entry name" value="Ankyrin repeat"/>
    <property type="match status" value="2"/>
</dbReference>
<dbReference type="InterPro" id="IPR050889">
    <property type="entry name" value="Dendritic_Spine_Reg/Scaffold"/>
</dbReference>
<dbReference type="AlphaFoldDB" id="A0A9W2ZI05"/>
<accession>A0A9W2ZI05</accession>
<dbReference type="PANTHER" id="PTHR24166">
    <property type="entry name" value="ROLLING PEBBLES, ISOFORM B"/>
    <property type="match status" value="1"/>
</dbReference>
<feature type="repeat" description="ANK" evidence="3">
    <location>
        <begin position="566"/>
        <end position="598"/>
    </location>
</feature>
<feature type="repeat" description="ANK" evidence="3">
    <location>
        <begin position="397"/>
        <end position="429"/>
    </location>
</feature>
<feature type="repeat" description="ANK" evidence="3">
    <location>
        <begin position="465"/>
        <end position="497"/>
    </location>
</feature>
<feature type="compositionally biased region" description="Basic and acidic residues" evidence="4">
    <location>
        <begin position="829"/>
        <end position="842"/>
    </location>
</feature>
<feature type="region of interest" description="Disordered" evidence="4">
    <location>
        <begin position="818"/>
        <end position="842"/>
    </location>
</feature>
<keyword evidence="2 3" id="KW-0040">ANK repeat</keyword>
<sequence>MARLRIRTGIMARNNNSMYTDDELSKHVVQLCLQKPTDKLVQLLSQNPGCVNSVYQDYTPLIAAARKGQLETVSLLLTNGAEVNRVNRKNQCALLFACRFNHPAIVKLLLDHKADVNCCNPQDELTALLTAVKNSHFEIVNILLDHEADVTYTTKNGINVLMIAARHASVEVMQLLLKHCPKSILNEKDCNGCTALSHAVYHNQKDNMLILLNSKVDVNIEDNIGQTALMLALGLSKLDMADLLLRNGADLNHTDYEGNSILMLASSQNKYDVVEWYMKQASNLYKPSLGEINTQIPFNKEISDLEITESTCSDYKALIPVAEKEALPTFSSPNKVTCASNFEDNVTEQNRQPCAGNNEIVIREITTTLAFSNNNNNNNAYQTVRDLESKIQLVNKAGFNALHLASKNALTNIVQLLLNNGANANSENAFGWTPLMLASCSAESIPCLKLFIDKGGVDVNFTNTDGWSALKVATYFGHLNIVEFLYSNGAKIKCPGDNSFNILKLASATGHYDMVKFIVTHEADVNEVNDDGITSLMAATLACNKSAEIIELLIDSGANVNIVDKCGRSALTHACCYGNSEAVGVLCANGADILVIDKWGLNCVMNACKYGHLNVLKELTEMQNCDLNVAYPVDFSSVTFNGNLENFSFPQEHSINQPVIIESVSACTIAAVCGHRECVNYLLTSQVCVTEDMKCIAVDIAWRKGYHEIVSVLQSYMLAKSLPLNEESLTKSFVVANCPSSPKDRVAEGSFSPNLGEPTNFDSIHTNSADHDCYNHLGNFPSINAKALANAVVEPDSDNTNSSPNKMMGLTDLVLETNSANDSSNNNHLSKENSADCHDNSHSKDSIGTLDTLQTNMDMVLTDHILSSLHSNISKILPENSTLNLNIAVNFQNYTIENVQSLSFQGSNIDRSNILDSNISMSVNVKNAQFMAFDNSVINTSPHQ</sequence>
<dbReference type="InterPro" id="IPR002110">
    <property type="entry name" value="Ankyrin_rpt"/>
</dbReference>
<dbReference type="PROSITE" id="PS50088">
    <property type="entry name" value="ANK_REPEAT"/>
    <property type="match status" value="9"/>
</dbReference>
<dbReference type="Proteomes" id="UP001165740">
    <property type="component" value="Chromosome 2"/>
</dbReference>
<feature type="repeat" description="ANK" evidence="3">
    <location>
        <begin position="123"/>
        <end position="155"/>
    </location>
</feature>
<dbReference type="Gene3D" id="1.25.40.20">
    <property type="entry name" value="Ankyrin repeat-containing domain"/>
    <property type="match status" value="4"/>
</dbReference>
<dbReference type="PROSITE" id="PS50297">
    <property type="entry name" value="ANK_REP_REGION"/>
    <property type="match status" value="6"/>
</dbReference>
<feature type="repeat" description="ANK" evidence="3">
    <location>
        <begin position="191"/>
        <end position="223"/>
    </location>
</feature>
<dbReference type="Pfam" id="PF12796">
    <property type="entry name" value="Ank_2"/>
    <property type="match status" value="4"/>
</dbReference>
<dbReference type="OrthoDB" id="6334279at2759"/>
<evidence type="ECO:0000256" key="3">
    <source>
        <dbReference type="PROSITE-ProRule" id="PRU00023"/>
    </source>
</evidence>
<dbReference type="InterPro" id="IPR036770">
    <property type="entry name" value="Ankyrin_rpt-contain_sf"/>
</dbReference>
<evidence type="ECO:0000313" key="5">
    <source>
        <dbReference type="Proteomes" id="UP001165740"/>
    </source>
</evidence>